<dbReference type="Pfam" id="PF02794">
    <property type="entry name" value="HlyC"/>
    <property type="match status" value="1"/>
</dbReference>
<evidence type="ECO:0000256" key="2">
    <source>
        <dbReference type="RuleBase" id="RU368102"/>
    </source>
</evidence>
<keyword evidence="2" id="KW-0204">Cytolysis</keyword>
<evidence type="ECO:0000313" key="3">
    <source>
        <dbReference type="EMBL" id="MDR7308266.1"/>
    </source>
</evidence>
<dbReference type="EC" id="2.3.1.-" evidence="2"/>
<dbReference type="GO" id="GO:0016746">
    <property type="term" value="F:acyltransferase activity"/>
    <property type="evidence" value="ECO:0007669"/>
    <property type="project" value="UniProtKB-KW"/>
</dbReference>
<dbReference type="EMBL" id="JAVDXO010000010">
    <property type="protein sequence ID" value="MDR7308266.1"/>
    <property type="molecule type" value="Genomic_DNA"/>
</dbReference>
<comment type="subcellular location">
    <subcellularLocation>
        <location evidence="2">Cytoplasm</location>
    </subcellularLocation>
</comment>
<comment type="caution">
    <text evidence="3">The sequence shown here is derived from an EMBL/GenBank/DDBJ whole genome shotgun (WGS) entry which is preliminary data.</text>
</comment>
<gene>
    <name evidence="3" type="ORF">J2X15_003575</name>
</gene>
<dbReference type="RefSeq" id="WP_310345330.1">
    <property type="nucleotide sequence ID" value="NZ_JAVDXO010000010.1"/>
</dbReference>
<comment type="function">
    <text evidence="2">Involved in fatty acylation of protoxin at internal lysine residues, thereby converting it to the active toxin.</text>
</comment>
<dbReference type="InterPro" id="IPR003996">
    <property type="entry name" value="RTX_toxin-activating_protC_bac"/>
</dbReference>
<comment type="similarity">
    <text evidence="1 2">Belongs to the RTX toxin acyltransferase family.</text>
</comment>
<keyword evidence="2 3" id="KW-0808">Transferase</keyword>
<dbReference type="PRINTS" id="PR01489">
    <property type="entry name" value="RTXTOXINC"/>
</dbReference>
<sequence length="177" mass="19605">MNTSQPTEKEGSPNEAMSSSELADFAALLKKQAQRVVGKLPLLGAVGWLMMQQTATRHTLLSELEWRVMPALVLDQAKLYMRDDSPIAYVSWATLSEPVAQRYSAAPHQLTASDWQSGEQVWIVDLFVPFGGAQEVMNDLRTTVFAGRPVHQLHMGADGRLKSMTWPAQQGDTTPRP</sequence>
<keyword evidence="4" id="KW-1185">Reference proteome</keyword>
<organism evidence="3 4">
    <name type="scientific">Rhodoferax saidenbachensis</name>
    <dbReference type="NCBI Taxonomy" id="1484693"/>
    <lineage>
        <taxon>Bacteria</taxon>
        <taxon>Pseudomonadati</taxon>
        <taxon>Pseudomonadota</taxon>
        <taxon>Betaproteobacteria</taxon>
        <taxon>Burkholderiales</taxon>
        <taxon>Comamonadaceae</taxon>
        <taxon>Rhodoferax</taxon>
    </lineage>
</organism>
<proteinExistence type="inferred from homology"/>
<keyword evidence="2" id="KW-0963">Cytoplasm</keyword>
<name>A0ABU1ZUR0_9BURK</name>
<evidence type="ECO:0000313" key="4">
    <source>
        <dbReference type="Proteomes" id="UP001268089"/>
    </source>
</evidence>
<evidence type="ECO:0000256" key="1">
    <source>
        <dbReference type="ARBA" id="ARBA00005686"/>
    </source>
</evidence>
<protein>
    <recommendedName>
        <fullName evidence="2">RTX toxin-activating lysine-acyltransferase</fullName>
        <ecNumber evidence="2">2.3.1.-</ecNumber>
    </recommendedName>
</protein>
<accession>A0ABU1ZUR0</accession>
<dbReference type="Proteomes" id="UP001268089">
    <property type="component" value="Unassembled WGS sequence"/>
</dbReference>
<reference evidence="3 4" key="1">
    <citation type="submission" date="2023-07" db="EMBL/GenBank/DDBJ databases">
        <title>Sorghum-associated microbial communities from plants grown in Nebraska, USA.</title>
        <authorList>
            <person name="Schachtman D."/>
        </authorList>
    </citation>
    <scope>NUCLEOTIDE SEQUENCE [LARGE SCALE GENOMIC DNA]</scope>
    <source>
        <strain evidence="3 4">BE308</strain>
    </source>
</reference>
<keyword evidence="2 3" id="KW-0012">Acyltransferase</keyword>